<protein>
    <submittedName>
        <fullName evidence="2">Plasmid transfer protein</fullName>
    </submittedName>
</protein>
<dbReference type="HOGENOM" id="CLU_037007_1_0_6"/>
<dbReference type="eggNOG" id="ENOG502Z8UB">
    <property type="taxonomic scope" value="Bacteria"/>
</dbReference>
<accession>A0A0H3KZX4</accession>
<name>A0A0H3KZX4_PANAA</name>
<reference evidence="3" key="1">
    <citation type="journal article" date="2012" name="Appl. Microbiol. Biotechnol.">
        <title>The complete genome sequence of Pantoea ananatis AJ13355, an organism with great biotechnological potential.</title>
        <authorList>
            <person name="Hara Y."/>
            <person name="Kadotani N."/>
            <person name="Izui H."/>
            <person name="Katashkina J.I."/>
            <person name="Kuvaeva T.M."/>
            <person name="Andreeva I.G."/>
            <person name="Golubeva L.I."/>
            <person name="Malko D.B."/>
            <person name="Makeev V.J."/>
            <person name="Mashko S.V."/>
            <person name="Kozlov Y.I."/>
        </authorList>
    </citation>
    <scope>NUCLEOTIDE SEQUENCE [LARGE SCALE GENOMIC DNA]</scope>
    <source>
        <strain evidence="3">AJ13355</strain>
    </source>
</reference>
<dbReference type="PATRIC" id="fig|932677.3.peg.2960"/>
<dbReference type="OrthoDB" id="6077588at2"/>
<sequence>MMKAKLLTRSIILALLASAVPSVNAATTWTEARNDAMGGTGVASSGYLAAALANPALMTRHDAGDDVGLILPGVGAQISDPDNLRDGLDRVKSTFDDFRDSAGTGNSSRQAAALKQALQDVDGDSGHASAGLSAVIAIPNDTLPFAFVAKGWGQAKVRTEITQRDLAYLDAAQSGIFSPTQTDIDQMTSRAQGVAALVTEYGIAAAHQFTLADMPVSVGITPKVQRVDTWNYNVSVGNYSASDFRSGDWKRSESGANVDVGFAAQLTPEWTVGLTGQNLVARNISTREINGITDTFQIRPQATAGTAWSNGFVTLATDVDLTPASGFASDEKAQYAGVGAELNAWYWAQLRAGYRADMRNSDRSMFTAGVGISPFNVVHLDLTGMAGTDRSYGAAAQLSFTF</sequence>
<evidence type="ECO:0000256" key="1">
    <source>
        <dbReference type="SAM" id="SignalP"/>
    </source>
</evidence>
<feature type="signal peptide" evidence="1">
    <location>
        <begin position="1"/>
        <end position="25"/>
    </location>
</feature>
<gene>
    <name evidence="2" type="ordered locus">PAJ_2535</name>
</gene>
<dbReference type="EMBL" id="AP012032">
    <property type="protein sequence ID" value="BAK12615.1"/>
    <property type="molecule type" value="Genomic_DNA"/>
</dbReference>
<proteinExistence type="predicted"/>
<feature type="chain" id="PRO_5002614423" evidence="1">
    <location>
        <begin position="26"/>
        <end position="402"/>
    </location>
</feature>
<dbReference type="KEGG" id="paj:PAJ_2535"/>
<dbReference type="Pfam" id="PF13729">
    <property type="entry name" value="TraF_2"/>
    <property type="match status" value="1"/>
</dbReference>
<evidence type="ECO:0000313" key="3">
    <source>
        <dbReference type="Proteomes" id="UP000006690"/>
    </source>
</evidence>
<keyword evidence="1" id="KW-0732">Signal</keyword>
<dbReference type="Proteomes" id="UP000006690">
    <property type="component" value="Chromosome"/>
</dbReference>
<dbReference type="InterPro" id="IPR032811">
    <property type="entry name" value="Put_conjugal_transfer"/>
</dbReference>
<evidence type="ECO:0000313" key="2">
    <source>
        <dbReference type="EMBL" id="BAK12615.1"/>
    </source>
</evidence>
<dbReference type="AlphaFoldDB" id="A0A0H3KZX4"/>
<organism evidence="2 3">
    <name type="scientific">Pantoea ananatis (strain AJ13355)</name>
    <dbReference type="NCBI Taxonomy" id="932677"/>
    <lineage>
        <taxon>Bacteria</taxon>
        <taxon>Pseudomonadati</taxon>
        <taxon>Pseudomonadota</taxon>
        <taxon>Gammaproteobacteria</taxon>
        <taxon>Enterobacterales</taxon>
        <taxon>Erwiniaceae</taxon>
        <taxon>Pantoea</taxon>
    </lineage>
</organism>
<dbReference type="Gene3D" id="2.40.160.60">
    <property type="entry name" value="Outer membrane protein transport protein (OMPP1/FadL/TodX)"/>
    <property type="match status" value="1"/>
</dbReference>